<dbReference type="GO" id="GO:0008270">
    <property type="term" value="F:zinc ion binding"/>
    <property type="evidence" value="ECO:0007669"/>
    <property type="project" value="UniProtKB-KW"/>
</dbReference>
<feature type="compositionally biased region" description="Basic and acidic residues" evidence="8">
    <location>
        <begin position="918"/>
        <end position="967"/>
    </location>
</feature>
<keyword evidence="5" id="KW-0863">Zinc-finger</keyword>
<feature type="compositionally biased region" description="Basic and acidic residues" evidence="8">
    <location>
        <begin position="59"/>
        <end position="75"/>
    </location>
</feature>
<dbReference type="Pfam" id="PF06467">
    <property type="entry name" value="zf-FCS"/>
    <property type="match status" value="8"/>
</dbReference>
<gene>
    <name evidence="11 12 13 14" type="primary">zmym2.S</name>
</gene>
<dbReference type="Pfam" id="PF25561">
    <property type="entry name" value="QRICH1"/>
    <property type="match status" value="1"/>
</dbReference>
<keyword evidence="1" id="KW-1017">Isopeptide bond</keyword>
<feature type="region of interest" description="Disordered" evidence="8">
    <location>
        <begin position="909"/>
        <end position="1089"/>
    </location>
</feature>
<dbReference type="AGR" id="Xenbase:XB-GENE-17341174"/>
<dbReference type="SMART" id="SM00746">
    <property type="entry name" value="TRASH"/>
    <property type="match status" value="10"/>
</dbReference>
<keyword evidence="2" id="KW-0597">Phosphoprotein</keyword>
<keyword evidence="4" id="KW-0677">Repeat</keyword>
<dbReference type="InterPro" id="IPR051284">
    <property type="entry name" value="ZnF_MYMT-QRICH1"/>
</dbReference>
<dbReference type="InterPro" id="IPR021893">
    <property type="entry name" value="ZMYM2-like_C"/>
</dbReference>
<keyword evidence="3" id="KW-0479">Metal-binding</keyword>
<sequence length="1492" mass="169604">MATGLKNVGTAFGGPTPSNTFQSTPVDDDDDVVFIEPVQVAHNTVSVEQRNVGFSSSKNDFHRNDSKSHSSNKDLDSFKGAISETIIIDDEEDVVVSHVPEKHASSFSDRRTMDSSRHVNLDFPSSSNFSRNNVNTGMTSAGITTEPDSEIQIANVTTLDSGITSVNDGQIQNAEVRDMNLMITHVTSLQNPGLGDLPNGMQSSNFGVHVQTYHSPHASQSKNGMGPYNPGRINVGGDVFQNGESASHPNPDSWISQSASFPRNQKQTGVDALSPVASLPKQVFQPPPQQQQQQQQPQKAVKVTCANCKKALQKGQTAYQRKGSTHLFCSTVCLSSFSHKPAPKKLCTMCKKDITMMKGTIVAQVDSSESFQEFCSTYCLSLYEDKQNASKNQNKSRCTICGKLTEIRHEVSFKNMTHKLCSDHCFNRYRMANGLVMNCCEHCGEYLPSKGAGNNILMVDGQWKRFCSPACLSDFKMKNSKLTSCTGCKTQSRSFDMTQCIGSDGHVEPYCSTACMNNHKAANAKPPIQNAGIICHFCKRNSLPQYQATMPDGKLYNFCSSGCVAKFQAVSMQTTTNGQHVSSDIQLKCNYCKNVFSSKPETLDWENKVYQFCSTNCCGDYKKLHCIVTYCEYCQEEKTLHDTMKFSGVKKPFCSEGCKLLYKQDFARNLGLKCVTCNYCFQMCKRGAFKEYDGILRDFCGEECSKKFQEWYYKAARCDCCKTQGTLKEKVQWRGAVKNFCDQQCLLRFYNQQNEPNMATQKGPENMHYDQGSQTARTRIQGASLSASSAMSKDMKNKAILCKPLSMTKATYCKPHMQTKTSQTEEDVNTKYVPVPIPVPVYVPVPVCLFSQNVPAPTVIPLPIPVPIFLPGSLKDAEKITEQLEEVISKSLVQPSESDMVIAIEPVKEEKAEEQEIDLAKGDRIEEKAEEEARFEERAEVEDRIEERAEEEDRIKERAEEEDRIEERAEEEDRIEERAEEEDRIEERAEEEDKIEERAEEEDRIEERAEEKDMIEERAEEEDRIEERAEEEDKIKERADEEDRIEVRAEEEDMIKEKAEEEDMIEDRAEEEDMIGERAKEENTIDERAEKVDRIEERAEEDCCNSEFQTALPDLPYDPDLDLECDFPRAAEELETENEFLLPPVFGEEHKEQAKPRCFKKGKKRKAILDYQTSADSSEHSECGFPFKYSYGINAWKHWIKTQNTSSDELSSKEPSFTKSVKLKEELLQHSPAELSCLLASFVNEIRRPNSEIYAPDSVYYLCLGIQEFLSRSRRKDNIFFDPDYHSFGAELNKIIRTWQPSILPDGSFFSRVEEEYLWQLNQLGTQSPMSLLFTLIYFNTKYFNLKTVEQHLGLSFGNIFRLQKNNPLTNESKACLQYQVLSLCDSEDKIAPGKRKHEDEDPVFEQLENTADPSRCPVNVFEYYLSKSPQNLNQKMDAFYLKPETSALTDSTIWYTSSSLDRNTLENMLIRVLLVKDIHDKKSHELDEDTD</sequence>
<feature type="region of interest" description="Disordered" evidence="8">
    <location>
        <begin position="55"/>
        <end position="75"/>
    </location>
</feature>
<evidence type="ECO:0000313" key="14">
    <source>
        <dbReference type="Xenbase" id="XB-GENE-17341174"/>
    </source>
</evidence>
<dbReference type="RefSeq" id="XP_018105789.1">
    <property type="nucleotide sequence ID" value="XM_018250300.2"/>
</dbReference>
<evidence type="ECO:0000259" key="9">
    <source>
        <dbReference type="PROSITE" id="PS51379"/>
    </source>
</evidence>
<evidence type="ECO:0000256" key="1">
    <source>
        <dbReference type="ARBA" id="ARBA00022499"/>
    </source>
</evidence>
<dbReference type="PANTHER" id="PTHR45736:SF6">
    <property type="entry name" value="ZINC FINGER MYM-TYPE PROTEIN 2"/>
    <property type="match status" value="1"/>
</dbReference>
<dbReference type="OMA" id="NAWKHWI"/>
<dbReference type="PROSITE" id="PS51379">
    <property type="entry name" value="4FE4S_FER_2"/>
    <property type="match status" value="1"/>
</dbReference>
<dbReference type="STRING" id="8355.A0A1L8HAQ4"/>
<feature type="compositionally biased region" description="Acidic residues" evidence="8">
    <location>
        <begin position="1049"/>
        <end position="1074"/>
    </location>
</feature>
<evidence type="ECO:0000256" key="5">
    <source>
        <dbReference type="ARBA" id="ARBA00022771"/>
    </source>
</evidence>
<feature type="compositionally biased region" description="Polar residues" evidence="8">
    <location>
        <begin position="16"/>
        <end position="25"/>
    </location>
</feature>
<dbReference type="OrthoDB" id="10025028at2759"/>
<evidence type="ECO:0000256" key="7">
    <source>
        <dbReference type="ARBA" id="ARBA00022843"/>
    </source>
</evidence>
<evidence type="ECO:0000256" key="8">
    <source>
        <dbReference type="SAM" id="MobiDB-lite"/>
    </source>
</evidence>
<evidence type="ECO:0000256" key="2">
    <source>
        <dbReference type="ARBA" id="ARBA00022553"/>
    </source>
</evidence>
<dbReference type="PANTHER" id="PTHR45736">
    <property type="entry name" value="ZINC FINGER MYM-TYPE PROTEIN"/>
    <property type="match status" value="1"/>
</dbReference>
<dbReference type="InterPro" id="IPR057926">
    <property type="entry name" value="QRICH1_dom"/>
</dbReference>
<dbReference type="InterPro" id="IPR017896">
    <property type="entry name" value="4Fe4S_Fe-S-bd"/>
</dbReference>
<evidence type="ECO:0000313" key="11">
    <source>
        <dbReference type="RefSeq" id="XP_018105788.1"/>
    </source>
</evidence>
<dbReference type="RefSeq" id="XP_018105788.1">
    <property type="nucleotide sequence ID" value="XM_018250299.2"/>
</dbReference>
<dbReference type="SUPFAM" id="SSF57716">
    <property type="entry name" value="Glucocorticoid receptor-like (DNA-binding domain)"/>
    <property type="match status" value="1"/>
</dbReference>
<evidence type="ECO:0000256" key="3">
    <source>
        <dbReference type="ARBA" id="ARBA00022723"/>
    </source>
</evidence>
<reference evidence="11 12" key="1">
    <citation type="submission" date="2022-04" db="UniProtKB">
        <authorList>
            <consortium name="RefSeq"/>
        </authorList>
    </citation>
    <scope>IDENTIFICATION</scope>
    <source>
        <strain evidence="10 11">J_2021</strain>
        <tissue evidence="11 12">Erythrocytes</tissue>
    </source>
</reference>
<dbReference type="RefSeq" id="XP_018105790.1">
    <property type="nucleotide sequence ID" value="XM_018250301.2"/>
</dbReference>
<evidence type="ECO:0000256" key="6">
    <source>
        <dbReference type="ARBA" id="ARBA00022833"/>
    </source>
</evidence>
<dbReference type="InterPro" id="IPR011017">
    <property type="entry name" value="TRASH_dom"/>
</dbReference>
<feature type="compositionally biased region" description="Basic and acidic residues" evidence="8">
    <location>
        <begin position="1075"/>
        <end position="1089"/>
    </location>
</feature>
<keyword evidence="10" id="KW-1185">Reference proteome</keyword>
<feature type="compositionally biased region" description="Basic and acidic residues" evidence="8">
    <location>
        <begin position="1025"/>
        <end position="1048"/>
    </location>
</feature>
<organism evidence="11">
    <name type="scientific">Xenopus laevis</name>
    <name type="common">African clawed frog</name>
    <dbReference type="NCBI Taxonomy" id="8355"/>
    <lineage>
        <taxon>Eukaryota</taxon>
        <taxon>Metazoa</taxon>
        <taxon>Chordata</taxon>
        <taxon>Craniata</taxon>
        <taxon>Vertebrata</taxon>
        <taxon>Euteleostomi</taxon>
        <taxon>Amphibia</taxon>
        <taxon>Batrachia</taxon>
        <taxon>Anura</taxon>
        <taxon>Pipoidea</taxon>
        <taxon>Pipidae</taxon>
        <taxon>Xenopodinae</taxon>
        <taxon>Xenopus</taxon>
        <taxon>Xenopus</taxon>
    </lineage>
</organism>
<dbReference type="GeneID" id="108709977"/>
<feature type="compositionally biased region" description="Polar residues" evidence="8">
    <location>
        <begin position="214"/>
        <end position="223"/>
    </location>
</feature>
<feature type="domain" description="4Fe-4S ferredoxin-type" evidence="9">
    <location>
        <begin position="664"/>
        <end position="694"/>
    </location>
</feature>
<dbReference type="Bgee" id="108709977">
    <property type="expression patterns" value="Expressed in gastrula and 19 other cell types or tissues"/>
</dbReference>
<evidence type="ECO:0000313" key="12">
    <source>
        <dbReference type="RefSeq" id="XP_018105789.1"/>
    </source>
</evidence>
<dbReference type="CTD" id="108709977"/>
<dbReference type="Pfam" id="PF12012">
    <property type="entry name" value="DUF3504"/>
    <property type="match status" value="1"/>
</dbReference>
<name>A0A1L8HAQ4_XENLA</name>
<proteinExistence type="predicted"/>
<keyword evidence="6" id="KW-0862">Zinc</keyword>
<dbReference type="Xenbase" id="XB-GENE-17341174">
    <property type="gene designation" value="zmym2.S"/>
</dbReference>
<feature type="compositionally biased region" description="Acidic residues" evidence="8">
    <location>
        <begin position="968"/>
        <end position="1004"/>
    </location>
</feature>
<feature type="region of interest" description="Disordered" evidence="8">
    <location>
        <begin position="214"/>
        <end position="270"/>
    </location>
</feature>
<feature type="compositionally biased region" description="Basic and acidic residues" evidence="8">
    <location>
        <begin position="1005"/>
        <end position="1017"/>
    </location>
</feature>
<evidence type="ECO:0000313" key="10">
    <source>
        <dbReference type="Proteomes" id="UP000186698"/>
    </source>
</evidence>
<dbReference type="Proteomes" id="UP000186698">
    <property type="component" value="Chromosome 2S"/>
</dbReference>
<keyword evidence="7" id="KW-0832">Ubl conjugation</keyword>
<feature type="compositionally biased region" description="Polar residues" evidence="8">
    <location>
        <begin position="242"/>
        <end position="268"/>
    </location>
</feature>
<dbReference type="InterPro" id="IPR010507">
    <property type="entry name" value="Znf_MYM"/>
</dbReference>
<protein>
    <submittedName>
        <fullName evidence="11 12">Zinc finger MYM-type protein 2</fullName>
    </submittedName>
</protein>
<dbReference type="PaxDb" id="8355-A0A1L8HAQ4"/>
<dbReference type="CDD" id="cd06503">
    <property type="entry name" value="ATP-synt_Fo_b"/>
    <property type="match status" value="1"/>
</dbReference>
<dbReference type="KEGG" id="xla:108709977"/>
<evidence type="ECO:0000313" key="13">
    <source>
        <dbReference type="RefSeq" id="XP_018105790.1"/>
    </source>
</evidence>
<accession>A0A1L8HAQ4</accession>
<feature type="region of interest" description="Disordered" evidence="8">
    <location>
        <begin position="1"/>
        <end position="26"/>
    </location>
</feature>
<evidence type="ECO:0000256" key="4">
    <source>
        <dbReference type="ARBA" id="ARBA00022737"/>
    </source>
</evidence>